<protein>
    <submittedName>
        <fullName evidence="3">Peptidoglycan-binding protein</fullName>
    </submittedName>
</protein>
<accession>A0A951PJ93</accession>
<comment type="caution">
    <text evidence="3">The sequence shown here is derived from an EMBL/GenBank/DDBJ whole genome shotgun (WGS) entry which is preliminary data.</text>
</comment>
<dbReference type="InterPro" id="IPR036366">
    <property type="entry name" value="PGBDSf"/>
</dbReference>
<dbReference type="InterPro" id="IPR002477">
    <property type="entry name" value="Peptidoglycan-bd-like"/>
</dbReference>
<reference evidence="3" key="2">
    <citation type="journal article" date="2022" name="Microbiol. Resour. Announc.">
        <title>Metagenome Sequencing to Explore Phylogenomics of Terrestrial Cyanobacteria.</title>
        <authorList>
            <person name="Ward R.D."/>
            <person name="Stajich J.E."/>
            <person name="Johansen J.R."/>
            <person name="Huntemann M."/>
            <person name="Clum A."/>
            <person name="Foster B."/>
            <person name="Foster B."/>
            <person name="Roux S."/>
            <person name="Palaniappan K."/>
            <person name="Varghese N."/>
            <person name="Mukherjee S."/>
            <person name="Reddy T.B.K."/>
            <person name="Daum C."/>
            <person name="Copeland A."/>
            <person name="Chen I.A."/>
            <person name="Ivanova N.N."/>
            <person name="Kyrpides N.C."/>
            <person name="Shapiro N."/>
            <person name="Eloe-Fadrosh E.A."/>
            <person name="Pietrasiak N."/>
        </authorList>
    </citation>
    <scope>NUCLEOTIDE SEQUENCE</scope>
    <source>
        <strain evidence="3">CPER-KK1</strain>
    </source>
</reference>
<feature type="domain" description="Peptidoglycan binding-like" evidence="2">
    <location>
        <begin position="188"/>
        <end position="244"/>
    </location>
</feature>
<evidence type="ECO:0000256" key="1">
    <source>
        <dbReference type="SAM" id="MobiDB-lite"/>
    </source>
</evidence>
<feature type="compositionally biased region" description="Low complexity" evidence="1">
    <location>
        <begin position="150"/>
        <end position="161"/>
    </location>
</feature>
<evidence type="ECO:0000313" key="4">
    <source>
        <dbReference type="Proteomes" id="UP000753908"/>
    </source>
</evidence>
<dbReference type="EMBL" id="JAHHIF010000004">
    <property type="protein sequence ID" value="MBW4543638.1"/>
    <property type="molecule type" value="Genomic_DNA"/>
</dbReference>
<gene>
    <name evidence="3" type="ORF">KME25_04190</name>
</gene>
<feature type="compositionally biased region" description="Low complexity" evidence="1">
    <location>
        <begin position="127"/>
        <end position="140"/>
    </location>
</feature>
<reference evidence="3" key="1">
    <citation type="submission" date="2021-05" db="EMBL/GenBank/DDBJ databases">
        <authorList>
            <person name="Pietrasiak N."/>
            <person name="Ward R."/>
            <person name="Stajich J.E."/>
            <person name="Kurbessoian T."/>
        </authorList>
    </citation>
    <scope>NUCLEOTIDE SEQUENCE</scope>
    <source>
        <strain evidence="3">CPER-KK1</strain>
    </source>
</reference>
<dbReference type="SUPFAM" id="SSF47090">
    <property type="entry name" value="PGBD-like"/>
    <property type="match status" value="2"/>
</dbReference>
<feature type="domain" description="Peptidoglycan binding-like" evidence="2">
    <location>
        <begin position="64"/>
        <end position="119"/>
    </location>
</feature>
<feature type="region of interest" description="Disordered" evidence="1">
    <location>
        <begin position="127"/>
        <end position="163"/>
    </location>
</feature>
<proteinExistence type="predicted"/>
<name>A0A951PJ93_9CYAN</name>
<dbReference type="Gene3D" id="1.10.101.10">
    <property type="entry name" value="PGBD-like superfamily/PGBD"/>
    <property type="match status" value="2"/>
</dbReference>
<dbReference type="AlphaFoldDB" id="A0A951PJ93"/>
<dbReference type="InterPro" id="IPR036365">
    <property type="entry name" value="PGBD-like_sf"/>
</dbReference>
<dbReference type="Proteomes" id="UP000753908">
    <property type="component" value="Unassembled WGS sequence"/>
</dbReference>
<organism evidence="3 4">
    <name type="scientific">Symplocastrum torsivum CPER-KK1</name>
    <dbReference type="NCBI Taxonomy" id="450513"/>
    <lineage>
        <taxon>Bacteria</taxon>
        <taxon>Bacillati</taxon>
        <taxon>Cyanobacteriota</taxon>
        <taxon>Cyanophyceae</taxon>
        <taxon>Oscillatoriophycideae</taxon>
        <taxon>Oscillatoriales</taxon>
        <taxon>Microcoleaceae</taxon>
        <taxon>Symplocastrum</taxon>
    </lineage>
</organism>
<evidence type="ECO:0000259" key="2">
    <source>
        <dbReference type="Pfam" id="PF01471"/>
    </source>
</evidence>
<evidence type="ECO:0000313" key="3">
    <source>
        <dbReference type="EMBL" id="MBW4543638.1"/>
    </source>
</evidence>
<dbReference type="Pfam" id="PF01471">
    <property type="entry name" value="PG_binding_1"/>
    <property type="match status" value="2"/>
</dbReference>
<sequence length="246" mass="25289">MGKSLVLGITNASCVVQGGVFCLLALNFGKPTVAVEINSVIPMVAQATPATTVNRPTLQLGSEGAAVSELQAALKLLGYYTDTVDGVYRESTVSAVSYFQQAAGLNADGIAGPATWSRLFPSISSVQQTPATSSSTTPASGFPVPSSLQTTNTRPSTIPTTGQVSQVGQIPAPIATNVTLPILREGMQGPAVVQLQQRLKALGFLGGTIDGVFGTATQSAVIAAQQNFQLEPDGVVGSATWRALLR</sequence>